<dbReference type="EMBL" id="OU015568">
    <property type="protein sequence ID" value="CAG5085552.1"/>
    <property type="molecule type" value="Genomic_DNA"/>
</dbReference>
<evidence type="ECO:0000313" key="3">
    <source>
        <dbReference type="EMBL" id="CAG5085552.1"/>
    </source>
</evidence>
<dbReference type="Pfam" id="PF00226">
    <property type="entry name" value="DnaJ"/>
    <property type="match status" value="1"/>
</dbReference>
<dbReference type="InterPro" id="IPR001623">
    <property type="entry name" value="DnaJ_domain"/>
</dbReference>
<evidence type="ECO:0000259" key="2">
    <source>
        <dbReference type="PROSITE" id="PS50076"/>
    </source>
</evidence>
<dbReference type="InterPro" id="IPR002939">
    <property type="entry name" value="DnaJ_C"/>
</dbReference>
<keyword evidence="4" id="KW-1185">Reference proteome</keyword>
<dbReference type="Proteomes" id="UP001158576">
    <property type="component" value="Chromosome PAR"/>
</dbReference>
<dbReference type="PRINTS" id="PR00625">
    <property type="entry name" value="JDOMAIN"/>
</dbReference>
<evidence type="ECO:0000256" key="1">
    <source>
        <dbReference type="ARBA" id="ARBA00023186"/>
    </source>
</evidence>
<dbReference type="PROSITE" id="PS50076">
    <property type="entry name" value="DNAJ_2"/>
    <property type="match status" value="1"/>
</dbReference>
<proteinExistence type="predicted"/>
<dbReference type="SMART" id="SM00271">
    <property type="entry name" value="DnaJ"/>
    <property type="match status" value="1"/>
</dbReference>
<dbReference type="CDD" id="cd10747">
    <property type="entry name" value="DnaJ_C"/>
    <property type="match status" value="1"/>
</dbReference>
<dbReference type="SUPFAM" id="SSF49493">
    <property type="entry name" value="HSP40/DnaJ peptide-binding domain"/>
    <property type="match status" value="2"/>
</dbReference>
<sequence>MGRDFYQILGIDRGASDDDIKKAYRKAALKYHPDKNQSPGAEEKFKEISLAFEVLKDKQKREIYDRYGEEGLNGTPGGGGGAGGGSSNFQYGQNFDPHDLFNMMFGGAAGGGSSRAHNLFGSHFNSMGGNSSRSSFMDHDDFGGFGSSAFESNGFDFGSNGMGSRAKHRPLKKVDKLEHDLFISLEDLYHGITKRMKISRSRRKPTGVYRPEETILTIDVKPGWKEGTKITFNNEGDEKPNHSAGDIIFVLKEANHARFKRKGNDLVYTAEITLREALLGGTVTVPLLDGKKHHHKFKPLNDTAHKIRVVGLGMPLSKNPSQKGDLLIKFEVMFTGMSGEQRQLLADASCN</sequence>
<reference evidence="3 4" key="1">
    <citation type="submission" date="2021-04" db="EMBL/GenBank/DDBJ databases">
        <authorList>
            <person name="Bliznina A."/>
        </authorList>
    </citation>
    <scope>NUCLEOTIDE SEQUENCE [LARGE SCALE GENOMIC DNA]</scope>
</reference>
<dbReference type="PANTHER" id="PTHR24078">
    <property type="entry name" value="DNAJ HOMOLOG SUBFAMILY C MEMBER"/>
    <property type="match status" value="1"/>
</dbReference>
<gene>
    <name evidence="3" type="ORF">OKIOD_LOCUS2482</name>
</gene>
<feature type="domain" description="J" evidence="2">
    <location>
        <begin position="4"/>
        <end position="68"/>
    </location>
</feature>
<dbReference type="InterPro" id="IPR051339">
    <property type="entry name" value="DnaJ_subfamily_B"/>
</dbReference>
<dbReference type="SUPFAM" id="SSF46565">
    <property type="entry name" value="Chaperone J-domain"/>
    <property type="match status" value="1"/>
</dbReference>
<dbReference type="PROSITE" id="PS00636">
    <property type="entry name" value="DNAJ_1"/>
    <property type="match status" value="1"/>
</dbReference>
<dbReference type="InterPro" id="IPR018253">
    <property type="entry name" value="DnaJ_domain_CS"/>
</dbReference>
<evidence type="ECO:0000313" key="4">
    <source>
        <dbReference type="Proteomes" id="UP001158576"/>
    </source>
</evidence>
<dbReference type="InterPro" id="IPR008971">
    <property type="entry name" value="HSP40/DnaJ_pept-bd"/>
</dbReference>
<accession>A0ABN7RX37</accession>
<dbReference type="InterPro" id="IPR036869">
    <property type="entry name" value="J_dom_sf"/>
</dbReference>
<organism evidence="3 4">
    <name type="scientific">Oikopleura dioica</name>
    <name type="common">Tunicate</name>
    <dbReference type="NCBI Taxonomy" id="34765"/>
    <lineage>
        <taxon>Eukaryota</taxon>
        <taxon>Metazoa</taxon>
        <taxon>Chordata</taxon>
        <taxon>Tunicata</taxon>
        <taxon>Appendicularia</taxon>
        <taxon>Copelata</taxon>
        <taxon>Oikopleuridae</taxon>
        <taxon>Oikopleura</taxon>
    </lineage>
</organism>
<dbReference type="Gene3D" id="1.10.287.110">
    <property type="entry name" value="DnaJ domain"/>
    <property type="match status" value="1"/>
</dbReference>
<dbReference type="Gene3D" id="2.60.260.20">
    <property type="entry name" value="Urease metallochaperone UreE, N-terminal domain"/>
    <property type="match status" value="2"/>
</dbReference>
<keyword evidence="1" id="KW-0143">Chaperone</keyword>
<name>A0ABN7RX37_OIKDI</name>
<dbReference type="Pfam" id="PF01556">
    <property type="entry name" value="DnaJ_C"/>
    <property type="match status" value="1"/>
</dbReference>
<dbReference type="PANTHER" id="PTHR24078:SF553">
    <property type="entry name" value="DNAJ HOMOLOG SUBFAMILY B MEMBER 5"/>
    <property type="match status" value="1"/>
</dbReference>
<protein>
    <submittedName>
        <fullName evidence="3">Oidioi.mRNA.OKI2018_I69.PAR.g10924.t1.cds</fullName>
    </submittedName>
</protein>
<dbReference type="CDD" id="cd06257">
    <property type="entry name" value="DnaJ"/>
    <property type="match status" value="1"/>
</dbReference>